<dbReference type="AlphaFoldDB" id="A0A5P8VW62"/>
<dbReference type="EMBL" id="CP045226">
    <property type="protein sequence ID" value="QFS44591.1"/>
    <property type="molecule type" value="Genomic_DNA"/>
</dbReference>
<name>A0A5P8VW62_9NOSO</name>
<dbReference type="RefSeq" id="WP_225892443.1">
    <property type="nucleotide sequence ID" value="NZ_CP045226.1"/>
</dbReference>
<evidence type="ECO:0000313" key="2">
    <source>
        <dbReference type="Proteomes" id="UP000326678"/>
    </source>
</evidence>
<reference evidence="1 2" key="1">
    <citation type="submission" date="2019-10" db="EMBL/GenBank/DDBJ databases">
        <title>Genomic and transcriptomic insights into the perfect genentic adaptation of a filamentous nitrogen-fixing cyanobacterium to rice fields.</title>
        <authorList>
            <person name="Chen Z."/>
        </authorList>
    </citation>
    <scope>NUCLEOTIDE SEQUENCE [LARGE SCALE GENOMIC DNA]</scope>
    <source>
        <strain evidence="1">CCNUC1</strain>
    </source>
</reference>
<dbReference type="Proteomes" id="UP000326678">
    <property type="component" value="Chromosome Gxm1"/>
</dbReference>
<protein>
    <submittedName>
        <fullName evidence="1">Cyanoexosortase A system-associated protein</fullName>
    </submittedName>
</protein>
<organism evidence="1 2">
    <name type="scientific">Nostoc sphaeroides CCNUC1</name>
    <dbReference type="NCBI Taxonomy" id="2653204"/>
    <lineage>
        <taxon>Bacteria</taxon>
        <taxon>Bacillati</taxon>
        <taxon>Cyanobacteriota</taxon>
        <taxon>Cyanophyceae</taxon>
        <taxon>Nostocales</taxon>
        <taxon>Nostocaceae</taxon>
        <taxon>Nostoc</taxon>
    </lineage>
</organism>
<dbReference type="NCBIfam" id="TIGR04153">
    <property type="entry name" value="cyanosortA_assc"/>
    <property type="match status" value="1"/>
</dbReference>
<keyword evidence="2" id="KW-1185">Reference proteome</keyword>
<evidence type="ECO:0000313" key="1">
    <source>
        <dbReference type="EMBL" id="QFS44591.1"/>
    </source>
</evidence>
<accession>A0A5P8VW62</accession>
<gene>
    <name evidence="1" type="ORF">GXM_02066</name>
</gene>
<sequence>MYWKQTRIKFLALIFTTGMLVLGKTILFPNPDKPKINTFVFPKEVPLVKWQLSVSSPIKSLTKENPNLVAERHYKYVKNNLPLDIEMLYLQNLYNVDIGAYIQQYYPDASTAVMRQQKGVGYYGVGIDRQKAYLSSCINPRGNSTFTHTQFRENRYFQDISFDRIMPILRGQEALLDKRCLWVHLSIPLRNSSPEASYQLLEQAWFSWYKWWQTRFPKP</sequence>
<dbReference type="InterPro" id="IPR026411">
    <property type="entry name" value="Cyanosort_A_assoc"/>
</dbReference>
<dbReference type="KEGG" id="nsh:GXM_02066"/>
<proteinExistence type="predicted"/>